<protein>
    <submittedName>
        <fullName evidence="2">Inner membrane protein</fullName>
    </submittedName>
</protein>
<dbReference type="EMBL" id="UAWN01000016">
    <property type="protein sequence ID" value="SQC41334.1"/>
    <property type="molecule type" value="Genomic_DNA"/>
</dbReference>
<gene>
    <name evidence="2" type="ORF">NCTC9128_07347</name>
</gene>
<evidence type="ECO:0000313" key="2">
    <source>
        <dbReference type="EMBL" id="SQC41334.1"/>
    </source>
</evidence>
<reference evidence="2 3" key="1">
    <citation type="submission" date="2018-06" db="EMBL/GenBank/DDBJ databases">
        <authorList>
            <consortium name="Pathogen Informatics"/>
            <person name="Doyle S."/>
        </authorList>
    </citation>
    <scope>NUCLEOTIDE SEQUENCE [LARGE SCALE GENOMIC DNA]</scope>
    <source>
        <strain evidence="2 3">NCTC9128</strain>
    </source>
</reference>
<feature type="domain" description="Four-carbon acid sugar kinase N-terminal" evidence="1">
    <location>
        <begin position="9"/>
        <end position="72"/>
    </location>
</feature>
<evidence type="ECO:0000313" key="3">
    <source>
        <dbReference type="Proteomes" id="UP000251088"/>
    </source>
</evidence>
<dbReference type="Pfam" id="PF07005">
    <property type="entry name" value="SBD_N"/>
    <property type="match status" value="1"/>
</dbReference>
<dbReference type="SUPFAM" id="SSF142764">
    <property type="entry name" value="YgbK-like"/>
    <property type="match status" value="1"/>
</dbReference>
<sequence length="98" mass="10210">MNDGNNRVLVLADDFTGANDAGVSLAEAGMSVEVAFTAGQPSTARALILNSDSRAMTAAAAADKVAALLRGAATFVPHWQVRRLTPRCAVTPAANWRQ</sequence>
<organism evidence="2 3">
    <name type="scientific">Klebsiella pneumoniae</name>
    <dbReference type="NCBI Taxonomy" id="573"/>
    <lineage>
        <taxon>Bacteria</taxon>
        <taxon>Pseudomonadati</taxon>
        <taxon>Pseudomonadota</taxon>
        <taxon>Gammaproteobacteria</taxon>
        <taxon>Enterobacterales</taxon>
        <taxon>Enterobacteriaceae</taxon>
        <taxon>Klebsiella/Raoultella group</taxon>
        <taxon>Klebsiella</taxon>
        <taxon>Klebsiella pneumoniae complex</taxon>
    </lineage>
</organism>
<dbReference type="Proteomes" id="UP000251088">
    <property type="component" value="Unassembled WGS sequence"/>
</dbReference>
<name>A0A2X3F1W5_KLEPN</name>
<dbReference type="InterPro" id="IPR010737">
    <property type="entry name" value="4-carb_acid_sugar_kinase_N"/>
</dbReference>
<proteinExistence type="predicted"/>
<dbReference type="Gene3D" id="3.40.50.10840">
    <property type="entry name" value="Putative sugar-binding, N-terminal domain"/>
    <property type="match status" value="1"/>
</dbReference>
<accession>A0A2X3F1W5</accession>
<dbReference type="AlphaFoldDB" id="A0A2X3F1W5"/>
<evidence type="ECO:0000259" key="1">
    <source>
        <dbReference type="Pfam" id="PF07005"/>
    </source>
</evidence>
<dbReference type="InterPro" id="IPR037051">
    <property type="entry name" value="4-carb_acid_sugar_kinase_N_sf"/>
</dbReference>